<dbReference type="GO" id="GO:0046872">
    <property type="term" value="F:metal ion binding"/>
    <property type="evidence" value="ECO:0007669"/>
    <property type="project" value="InterPro"/>
</dbReference>
<feature type="domain" description="B12-binding N-terminal" evidence="1">
    <location>
        <begin position="18"/>
        <end position="86"/>
    </location>
</feature>
<dbReference type="RefSeq" id="WP_208830063.1">
    <property type="nucleotide sequence ID" value="NZ_CP072110.1"/>
</dbReference>
<evidence type="ECO:0000313" key="3">
    <source>
        <dbReference type="Proteomes" id="UP000682739"/>
    </source>
</evidence>
<dbReference type="Proteomes" id="UP000682739">
    <property type="component" value="Chromosome"/>
</dbReference>
<keyword evidence="3" id="KW-1185">Reference proteome</keyword>
<gene>
    <name evidence="2" type="ORF">J1N51_07785</name>
</gene>
<evidence type="ECO:0000259" key="1">
    <source>
        <dbReference type="Pfam" id="PF02607"/>
    </source>
</evidence>
<dbReference type="InterPro" id="IPR036724">
    <property type="entry name" value="Cobalamin-bd_sf"/>
</dbReference>
<name>A0A975HH51_9GAMM</name>
<dbReference type="Gene3D" id="3.40.50.280">
    <property type="entry name" value="Cobalamin-binding domain"/>
    <property type="match status" value="1"/>
</dbReference>
<organism evidence="2 3">
    <name type="scientific">Psychrosphaera ytuae</name>
    <dbReference type="NCBI Taxonomy" id="2820710"/>
    <lineage>
        <taxon>Bacteria</taxon>
        <taxon>Pseudomonadati</taxon>
        <taxon>Pseudomonadota</taxon>
        <taxon>Gammaproteobacteria</taxon>
        <taxon>Alteromonadales</taxon>
        <taxon>Pseudoalteromonadaceae</taxon>
        <taxon>Psychrosphaera</taxon>
    </lineage>
</organism>
<dbReference type="Gene3D" id="1.10.1240.10">
    <property type="entry name" value="Methionine synthase domain"/>
    <property type="match status" value="1"/>
</dbReference>
<evidence type="ECO:0000313" key="2">
    <source>
        <dbReference type="EMBL" id="QTH62682.1"/>
    </source>
</evidence>
<accession>A0A975HH51</accession>
<sequence length="237" mass="26584">MVLSKELTESEIAETQVEFLSAILKPDLTTALAITHQFILNSSDISVFWEKIIQPSMYEVGRKWERNEIVHQQEHLATSICSRVIREYEPLIHSLEGLDKQVLITCTPFEKHTVGMKMLGHLLELNGIRVQLALNSKISGEDVNLLIQQSKIDAVVFSTTMYDNLSNTEQFIENIKAGLTPTHNPVFISGGQAFQRINTNTAQVLTSMFGKAAADLYLFTAAQLISFLSETNESIKQ</sequence>
<dbReference type="AlphaFoldDB" id="A0A975HH51"/>
<protein>
    <submittedName>
        <fullName evidence="2">B12-binding domain-containing protein</fullName>
    </submittedName>
</protein>
<proteinExistence type="predicted"/>
<dbReference type="EMBL" id="CP072110">
    <property type="protein sequence ID" value="QTH62682.1"/>
    <property type="molecule type" value="Genomic_DNA"/>
</dbReference>
<dbReference type="GO" id="GO:0031419">
    <property type="term" value="F:cobalamin binding"/>
    <property type="evidence" value="ECO:0007669"/>
    <property type="project" value="InterPro"/>
</dbReference>
<dbReference type="KEGG" id="psym:J1N51_07785"/>
<reference evidence="2" key="1">
    <citation type="submission" date="2021-03" db="EMBL/GenBank/DDBJ databases">
        <title>Description of Psychrosphaera ytuae sp. nov. isolated from deep sea sediment of South China Sea.</title>
        <authorList>
            <person name="Zhang J."/>
            <person name="Xu X.-D."/>
        </authorList>
    </citation>
    <scope>NUCLEOTIDE SEQUENCE</scope>
    <source>
        <strain evidence="2">MTZ26</strain>
    </source>
</reference>
<dbReference type="InterPro" id="IPR003759">
    <property type="entry name" value="Cbl-bd_cap"/>
</dbReference>
<dbReference type="Pfam" id="PF02607">
    <property type="entry name" value="B12-binding_2"/>
    <property type="match status" value="1"/>
</dbReference>
<dbReference type="InterPro" id="IPR036594">
    <property type="entry name" value="Meth_synthase_dom"/>
</dbReference>
<dbReference type="SUPFAM" id="SSF52242">
    <property type="entry name" value="Cobalamin (vitamin B12)-binding domain"/>
    <property type="match status" value="1"/>
</dbReference>